<organism evidence="5 6">
    <name type="scientific">Cupriavidus pauculus</name>
    <dbReference type="NCBI Taxonomy" id="82633"/>
    <lineage>
        <taxon>Bacteria</taxon>
        <taxon>Pseudomonadati</taxon>
        <taxon>Pseudomonadota</taxon>
        <taxon>Betaproteobacteria</taxon>
        <taxon>Burkholderiales</taxon>
        <taxon>Burkholderiaceae</taxon>
        <taxon>Cupriavidus</taxon>
    </lineage>
</organism>
<evidence type="ECO:0000256" key="1">
    <source>
        <dbReference type="ARBA" id="ARBA00022679"/>
    </source>
</evidence>
<evidence type="ECO:0000256" key="3">
    <source>
        <dbReference type="ARBA" id="ARBA00023098"/>
    </source>
</evidence>
<dbReference type="Proteomes" id="UP000234341">
    <property type="component" value="Unassembled WGS sequence"/>
</dbReference>
<keyword evidence="2 5" id="KW-0378">Hydrolase</keyword>
<dbReference type="Gene3D" id="3.90.1720.10">
    <property type="entry name" value="endopeptidase domain like (from Nostoc punctiforme)"/>
    <property type="match status" value="1"/>
</dbReference>
<dbReference type="AlphaFoldDB" id="A0A2N5CBA3"/>
<sequence length="168" mass="18531">MDTVHHDLLMAWPVLDGGPSTIEVGSHLVSERDGYTHHGIYVGNEQVIHYGGFDGGLKRRPVESISLRAFAAGAGVSIHAEPDAVYAGHAVVARARSRLGEDSYRLLTNNCEHFCAWCVSGAARSEQVRRCVRNPWTGIRMMTALLCGNLALWGREMCERSRQVTLRT</sequence>
<evidence type="ECO:0000256" key="2">
    <source>
        <dbReference type="ARBA" id="ARBA00022801"/>
    </source>
</evidence>
<dbReference type="GO" id="GO:0004623">
    <property type="term" value="F:phospholipase A2 activity"/>
    <property type="evidence" value="ECO:0007669"/>
    <property type="project" value="TreeGrafter"/>
</dbReference>
<protein>
    <submittedName>
        <fullName evidence="5">Hydrolase</fullName>
    </submittedName>
</protein>
<dbReference type="EMBL" id="PJRP01000007">
    <property type="protein sequence ID" value="PLP99476.1"/>
    <property type="molecule type" value="Genomic_DNA"/>
</dbReference>
<dbReference type="GO" id="GO:0008970">
    <property type="term" value="F:phospholipase A1 activity"/>
    <property type="evidence" value="ECO:0007669"/>
    <property type="project" value="TreeGrafter"/>
</dbReference>
<dbReference type="PANTHER" id="PTHR13943">
    <property type="entry name" value="HRAS-LIKE SUPPRESSOR - RELATED"/>
    <property type="match status" value="1"/>
</dbReference>
<dbReference type="GO" id="GO:0005737">
    <property type="term" value="C:cytoplasm"/>
    <property type="evidence" value="ECO:0007669"/>
    <property type="project" value="TreeGrafter"/>
</dbReference>
<comment type="caution">
    <text evidence="5">The sequence shown here is derived from an EMBL/GenBank/DDBJ whole genome shotgun (WGS) entry which is preliminary data.</text>
</comment>
<dbReference type="Pfam" id="PF04970">
    <property type="entry name" value="LRAT"/>
    <property type="match status" value="1"/>
</dbReference>
<dbReference type="RefSeq" id="WP_101682620.1">
    <property type="nucleotide sequence ID" value="NZ_PJRP01000007.1"/>
</dbReference>
<dbReference type="PROSITE" id="PS51934">
    <property type="entry name" value="LRAT"/>
    <property type="match status" value="1"/>
</dbReference>
<dbReference type="InterPro" id="IPR051496">
    <property type="entry name" value="H-rev107_PLA/AT"/>
</dbReference>
<dbReference type="GO" id="GO:0070292">
    <property type="term" value="P:N-acylphosphatidylethanolamine metabolic process"/>
    <property type="evidence" value="ECO:0007669"/>
    <property type="project" value="TreeGrafter"/>
</dbReference>
<keyword evidence="1" id="KW-0808">Transferase</keyword>
<reference evidence="5 6" key="1">
    <citation type="submission" date="2017-12" db="EMBL/GenBank/DDBJ databases">
        <title>Genome sequence of the active heterotrophic nitrifier-denitrifier, Cupriavidus pauculus UM1.</title>
        <authorList>
            <person name="Putonti C."/>
            <person name="Castignetti D."/>
        </authorList>
    </citation>
    <scope>NUCLEOTIDE SEQUENCE [LARGE SCALE GENOMIC DNA]</scope>
    <source>
        <strain evidence="5 6">UM1</strain>
    </source>
</reference>
<dbReference type="PANTHER" id="PTHR13943:SF77">
    <property type="entry name" value="LRAT DOMAIN-CONTAINING PROTEIN"/>
    <property type="match status" value="1"/>
</dbReference>
<proteinExistence type="predicted"/>
<dbReference type="InterPro" id="IPR007053">
    <property type="entry name" value="LRAT_dom"/>
</dbReference>
<evidence type="ECO:0000259" key="4">
    <source>
        <dbReference type="PROSITE" id="PS51934"/>
    </source>
</evidence>
<keyword evidence="3" id="KW-0443">Lipid metabolism</keyword>
<feature type="domain" description="LRAT" evidence="4">
    <location>
        <begin position="27"/>
        <end position="127"/>
    </location>
</feature>
<accession>A0A2N5CBA3</accession>
<name>A0A2N5CBA3_9BURK</name>
<dbReference type="OrthoDB" id="9812095at2"/>
<evidence type="ECO:0000313" key="6">
    <source>
        <dbReference type="Proteomes" id="UP000234341"/>
    </source>
</evidence>
<dbReference type="GO" id="GO:0016410">
    <property type="term" value="F:N-acyltransferase activity"/>
    <property type="evidence" value="ECO:0007669"/>
    <property type="project" value="TreeGrafter"/>
</dbReference>
<gene>
    <name evidence="5" type="ORF">CYJ10_16795</name>
</gene>
<evidence type="ECO:0000313" key="5">
    <source>
        <dbReference type="EMBL" id="PLP99476.1"/>
    </source>
</evidence>